<dbReference type="AlphaFoldDB" id="A0A7W9WZ01"/>
<organism evidence="1 2">
    <name type="scientific">Massilia aurea</name>
    <dbReference type="NCBI Taxonomy" id="373040"/>
    <lineage>
        <taxon>Bacteria</taxon>
        <taxon>Pseudomonadati</taxon>
        <taxon>Pseudomonadota</taxon>
        <taxon>Betaproteobacteria</taxon>
        <taxon>Burkholderiales</taxon>
        <taxon>Oxalobacteraceae</taxon>
        <taxon>Telluria group</taxon>
        <taxon>Massilia</taxon>
    </lineage>
</organism>
<dbReference type="RefSeq" id="WP_183552876.1">
    <property type="nucleotide sequence ID" value="NZ_JACHBX010000001.1"/>
</dbReference>
<proteinExistence type="predicted"/>
<evidence type="ECO:0008006" key="3">
    <source>
        <dbReference type="Google" id="ProtNLM"/>
    </source>
</evidence>
<evidence type="ECO:0000313" key="1">
    <source>
        <dbReference type="EMBL" id="MBB6133449.1"/>
    </source>
</evidence>
<sequence length="271" mass="27580">MDAAGNLYVADSLNAIVRKITSGGQVSTFAGKAGSPGAADGILATARFMEPASIGIDAAGNLLVADWLSARKITTDGIVSTIPGVGSGPMTWVRSEQVWGIAADRAGNIYLSNSTSTRLIAPTGVTTILESVTRDPVFGTPDIARRGITVDTSGGVYVFDLQNTVSRIDTSGRLTTLAGSAGVNAAADGTGTAARFQQVRALTADSQGNLFAADVDRVRKITPAGVVTTVAGKGSNLPLPNDVGSLWGIVADGKGNLYATFGNAVVKITLP</sequence>
<dbReference type="Proteomes" id="UP000540787">
    <property type="component" value="Unassembled WGS sequence"/>
</dbReference>
<reference evidence="1 2" key="1">
    <citation type="submission" date="2020-08" db="EMBL/GenBank/DDBJ databases">
        <title>The Agave Microbiome: Exploring the role of microbial communities in plant adaptations to desert environments.</title>
        <authorList>
            <person name="Partida-Martinez L.P."/>
        </authorList>
    </citation>
    <scope>NUCLEOTIDE SEQUENCE [LARGE SCALE GENOMIC DNA]</scope>
    <source>
        <strain evidence="1 2">AT3.2</strain>
    </source>
</reference>
<dbReference type="EMBL" id="JACHBX010000001">
    <property type="protein sequence ID" value="MBB6133449.1"/>
    <property type="molecule type" value="Genomic_DNA"/>
</dbReference>
<dbReference type="PANTHER" id="PTHR13833:SF71">
    <property type="entry name" value="NHL DOMAIN-CONTAINING PROTEIN"/>
    <property type="match status" value="1"/>
</dbReference>
<dbReference type="PANTHER" id="PTHR13833">
    <property type="match status" value="1"/>
</dbReference>
<accession>A0A7W9WZ01</accession>
<comment type="caution">
    <text evidence="1">The sequence shown here is derived from an EMBL/GenBank/DDBJ whole genome shotgun (WGS) entry which is preliminary data.</text>
</comment>
<evidence type="ECO:0000313" key="2">
    <source>
        <dbReference type="Proteomes" id="UP000540787"/>
    </source>
</evidence>
<gene>
    <name evidence="1" type="ORF">HD842_001560</name>
</gene>
<dbReference type="SUPFAM" id="SSF101898">
    <property type="entry name" value="NHL repeat"/>
    <property type="match status" value="1"/>
</dbReference>
<dbReference type="Gene3D" id="2.120.10.30">
    <property type="entry name" value="TolB, C-terminal domain"/>
    <property type="match status" value="3"/>
</dbReference>
<dbReference type="InterPro" id="IPR011042">
    <property type="entry name" value="6-blade_b-propeller_TolB-like"/>
</dbReference>
<keyword evidence="2" id="KW-1185">Reference proteome</keyword>
<protein>
    <recommendedName>
        <fullName evidence="3">SMP-30/Gluconolactonase/LRE-like region domain-containing protein</fullName>
    </recommendedName>
</protein>
<name>A0A7W9WZ01_9BURK</name>